<dbReference type="InterPro" id="IPR025355">
    <property type="entry name" value="DUF4259"/>
</dbReference>
<dbReference type="RefSeq" id="WP_186808172.1">
    <property type="nucleotide sequence ID" value="NZ_BJUU01000007.1"/>
</dbReference>
<dbReference type="Proteomes" id="UP000321749">
    <property type="component" value="Unassembled WGS sequence"/>
</dbReference>
<proteinExistence type="predicted"/>
<name>A0AA87RIP5_9MICO</name>
<keyword evidence="2" id="KW-1185">Reference proteome</keyword>
<sequence>MGAWGTGPFDNDDAADWMLELEATGDADALLLDTLDSVGQGADASEATCAVAAIVWMLSAPDGEFASATKRPIPAPILTVQLRSVALRAIGHILAEDAEWRELWEDADEEEPIQQLEHYRQLLISDDHTPDPRSF</sequence>
<evidence type="ECO:0000313" key="1">
    <source>
        <dbReference type="EMBL" id="GEK80088.1"/>
    </source>
</evidence>
<reference evidence="1 2" key="1">
    <citation type="submission" date="2019-07" db="EMBL/GenBank/DDBJ databases">
        <title>Whole genome shotgun sequence of Agrococcus baldri NBRC 103055.</title>
        <authorList>
            <person name="Hosoyama A."/>
            <person name="Uohara A."/>
            <person name="Ohji S."/>
            <person name="Ichikawa N."/>
        </authorList>
    </citation>
    <scope>NUCLEOTIDE SEQUENCE [LARGE SCALE GENOMIC DNA]</scope>
    <source>
        <strain evidence="1 2">NBRC 103055</strain>
    </source>
</reference>
<dbReference type="Pfam" id="PF14078">
    <property type="entry name" value="DUF4259"/>
    <property type="match status" value="1"/>
</dbReference>
<dbReference type="EMBL" id="BJUU01000007">
    <property type="protein sequence ID" value="GEK80088.1"/>
    <property type="molecule type" value="Genomic_DNA"/>
</dbReference>
<organism evidence="1 2">
    <name type="scientific">Agrococcus baldri</name>
    <dbReference type="NCBI Taxonomy" id="153730"/>
    <lineage>
        <taxon>Bacteria</taxon>
        <taxon>Bacillati</taxon>
        <taxon>Actinomycetota</taxon>
        <taxon>Actinomycetes</taxon>
        <taxon>Micrococcales</taxon>
        <taxon>Microbacteriaceae</taxon>
        <taxon>Agrococcus</taxon>
    </lineage>
</organism>
<comment type="caution">
    <text evidence="1">The sequence shown here is derived from an EMBL/GenBank/DDBJ whole genome shotgun (WGS) entry which is preliminary data.</text>
</comment>
<evidence type="ECO:0008006" key="3">
    <source>
        <dbReference type="Google" id="ProtNLM"/>
    </source>
</evidence>
<dbReference type="AlphaFoldDB" id="A0AA87RIP5"/>
<evidence type="ECO:0000313" key="2">
    <source>
        <dbReference type="Proteomes" id="UP000321749"/>
    </source>
</evidence>
<accession>A0AA87RIP5</accession>
<protein>
    <recommendedName>
        <fullName evidence="3">DUF4259 domain-containing protein</fullName>
    </recommendedName>
</protein>
<gene>
    <name evidence="1" type="ORF">ABA31_14390</name>
</gene>